<dbReference type="EMBL" id="LUCH01002302">
    <property type="protein sequence ID" value="KAF5401693.1"/>
    <property type="molecule type" value="Genomic_DNA"/>
</dbReference>
<keyword evidence="1" id="KW-1133">Transmembrane helix</keyword>
<dbReference type="AlphaFoldDB" id="A0A8J4WH61"/>
<keyword evidence="3" id="KW-1185">Reference proteome</keyword>
<accession>A0A8J4WH61</accession>
<proteinExistence type="predicted"/>
<protein>
    <submittedName>
        <fullName evidence="2">Uncharacterized protein</fullName>
    </submittedName>
</protein>
<evidence type="ECO:0000313" key="3">
    <source>
        <dbReference type="Proteomes" id="UP000748531"/>
    </source>
</evidence>
<reference evidence="2" key="1">
    <citation type="submission" date="2019-05" db="EMBL/GenBank/DDBJ databases">
        <title>Annotation for the trematode Paragonimus heterotremus.</title>
        <authorList>
            <person name="Choi Y.-J."/>
        </authorList>
    </citation>
    <scope>NUCLEOTIDE SEQUENCE</scope>
    <source>
        <strain evidence="2">LC</strain>
    </source>
</reference>
<keyword evidence="1" id="KW-0812">Transmembrane</keyword>
<sequence>YFGIGYLFSISIRKCEWDCRIRYKEISVHFSIVFFWLSALIYSRLNLFEAERILQGRSNAIENAQISQFENGV</sequence>
<feature type="non-terminal residue" evidence="2">
    <location>
        <position position="73"/>
    </location>
</feature>
<evidence type="ECO:0000313" key="2">
    <source>
        <dbReference type="EMBL" id="KAF5401693.1"/>
    </source>
</evidence>
<dbReference type="Proteomes" id="UP000748531">
    <property type="component" value="Unassembled WGS sequence"/>
</dbReference>
<name>A0A8J4WH61_9TREM</name>
<evidence type="ECO:0000256" key="1">
    <source>
        <dbReference type="SAM" id="Phobius"/>
    </source>
</evidence>
<comment type="caution">
    <text evidence="2">The sequence shown here is derived from an EMBL/GenBank/DDBJ whole genome shotgun (WGS) entry which is preliminary data.</text>
</comment>
<organism evidence="2 3">
    <name type="scientific">Paragonimus heterotremus</name>
    <dbReference type="NCBI Taxonomy" id="100268"/>
    <lineage>
        <taxon>Eukaryota</taxon>
        <taxon>Metazoa</taxon>
        <taxon>Spiralia</taxon>
        <taxon>Lophotrochozoa</taxon>
        <taxon>Platyhelminthes</taxon>
        <taxon>Trematoda</taxon>
        <taxon>Digenea</taxon>
        <taxon>Plagiorchiida</taxon>
        <taxon>Troglotremata</taxon>
        <taxon>Troglotrematidae</taxon>
        <taxon>Paragonimus</taxon>
    </lineage>
</organism>
<gene>
    <name evidence="2" type="ORF">PHET_03808</name>
</gene>
<keyword evidence="1" id="KW-0472">Membrane</keyword>
<feature type="transmembrane region" description="Helical" evidence="1">
    <location>
        <begin position="26"/>
        <end position="45"/>
    </location>
</feature>